<gene>
    <name evidence="4" type="ORF">ACFQ4B_35320</name>
</gene>
<dbReference type="RefSeq" id="WP_377741283.1">
    <property type="nucleotide sequence ID" value="NZ_BAABJG010000052.1"/>
</dbReference>
<accession>A0ABW3UYF0</accession>
<dbReference type="PANTHER" id="PTHR13799">
    <property type="entry name" value="NGG1 INTERACTING FACTOR 3"/>
    <property type="match status" value="1"/>
</dbReference>
<dbReference type="PANTHER" id="PTHR13799:SF14">
    <property type="entry name" value="GTP CYCLOHYDROLASE 1 TYPE 2 HOMOLOG"/>
    <property type="match status" value="1"/>
</dbReference>
<sequence length="263" mass="29592">MTITIGQVIERLLEKGPQNESTVDTLRYGSPQTVVTGIAVVFVATQAVIEQAAALGANLIISHEGTFYRHQEDWMAGDDPVIMEKNNLLDRTGIAIYRYHDHIHRWEIDGIMTGLLNALDWTPYVEEHLPAATIVQIPGMSLERTAQYLKEKLQIPFVRVIGEPEMPCTRIGLLAGYRGGGALALPLMKDYHLDLVIAGEGPEWETPEYVRDAVHQGRNRAFIALGHAESEEYGMKELSERLREQFPGLPVHFIREKPLFRVV</sequence>
<dbReference type="Gene3D" id="3.40.1390.30">
    <property type="entry name" value="NIF3 (NGG1p interacting factor 3)-like"/>
    <property type="match status" value="2"/>
</dbReference>
<reference evidence="5" key="1">
    <citation type="journal article" date="2019" name="Int. J. Syst. Evol. Microbiol.">
        <title>The Global Catalogue of Microorganisms (GCM) 10K type strain sequencing project: providing services to taxonomists for standard genome sequencing and annotation.</title>
        <authorList>
            <consortium name="The Broad Institute Genomics Platform"/>
            <consortium name="The Broad Institute Genome Sequencing Center for Infectious Disease"/>
            <person name="Wu L."/>
            <person name="Ma J."/>
        </authorList>
    </citation>
    <scope>NUCLEOTIDE SEQUENCE [LARGE SCALE GENOMIC DNA]</scope>
    <source>
        <strain evidence="5">CCUG 53270</strain>
    </source>
</reference>
<dbReference type="EMBL" id="JBHTLU010000058">
    <property type="protein sequence ID" value="MFD1225366.1"/>
    <property type="molecule type" value="Genomic_DNA"/>
</dbReference>
<evidence type="ECO:0000256" key="1">
    <source>
        <dbReference type="ARBA" id="ARBA00006964"/>
    </source>
</evidence>
<evidence type="ECO:0000313" key="4">
    <source>
        <dbReference type="EMBL" id="MFD1225366.1"/>
    </source>
</evidence>
<keyword evidence="3" id="KW-0479">Metal-binding</keyword>
<proteinExistence type="inferred from homology"/>
<evidence type="ECO:0000256" key="3">
    <source>
        <dbReference type="ARBA" id="ARBA00022723"/>
    </source>
</evidence>
<dbReference type="Proteomes" id="UP001597180">
    <property type="component" value="Unassembled WGS sequence"/>
</dbReference>
<protein>
    <recommendedName>
        <fullName evidence="2">GTP cyclohydrolase 1 type 2 homolog</fullName>
    </recommendedName>
</protein>
<keyword evidence="5" id="KW-1185">Reference proteome</keyword>
<comment type="similarity">
    <text evidence="1">Belongs to the GTP cyclohydrolase I type 2/NIF3 family.</text>
</comment>
<evidence type="ECO:0000256" key="2">
    <source>
        <dbReference type="ARBA" id="ARBA00022112"/>
    </source>
</evidence>
<comment type="caution">
    <text evidence="4">The sequence shown here is derived from an EMBL/GenBank/DDBJ whole genome shotgun (WGS) entry which is preliminary data.</text>
</comment>
<organism evidence="4 5">
    <name type="scientific">Paenibacillus vulneris</name>
    <dbReference type="NCBI Taxonomy" id="1133364"/>
    <lineage>
        <taxon>Bacteria</taxon>
        <taxon>Bacillati</taxon>
        <taxon>Bacillota</taxon>
        <taxon>Bacilli</taxon>
        <taxon>Bacillales</taxon>
        <taxon>Paenibacillaceae</taxon>
        <taxon>Paenibacillus</taxon>
    </lineage>
</organism>
<dbReference type="Pfam" id="PF01784">
    <property type="entry name" value="DUF34_NIF3"/>
    <property type="match status" value="1"/>
</dbReference>
<dbReference type="InterPro" id="IPR002678">
    <property type="entry name" value="DUF34/NIF3"/>
</dbReference>
<dbReference type="SUPFAM" id="SSF102705">
    <property type="entry name" value="NIF3 (NGG1p interacting factor 3)-like"/>
    <property type="match status" value="1"/>
</dbReference>
<name>A0ABW3UYF0_9BACL</name>
<dbReference type="InterPro" id="IPR036069">
    <property type="entry name" value="DUF34/NIF3_sf"/>
</dbReference>
<evidence type="ECO:0000313" key="5">
    <source>
        <dbReference type="Proteomes" id="UP001597180"/>
    </source>
</evidence>